<dbReference type="Proteomes" id="UP000654913">
    <property type="component" value="Chromosome 6"/>
</dbReference>
<evidence type="ECO:0000313" key="6">
    <source>
        <dbReference type="EMBL" id="BCS28209.1"/>
    </source>
</evidence>
<dbReference type="GO" id="GO:0000976">
    <property type="term" value="F:transcription cis-regulatory region binding"/>
    <property type="evidence" value="ECO:0007669"/>
    <property type="project" value="TreeGrafter"/>
</dbReference>
<reference evidence="6" key="2">
    <citation type="submission" date="2021-02" db="EMBL/GenBank/DDBJ databases">
        <title>Aspergillus puulaauensis MK2 genome sequence.</title>
        <authorList>
            <person name="Futagami T."/>
            <person name="Mori K."/>
            <person name="Kadooka C."/>
            <person name="Tanaka T."/>
        </authorList>
    </citation>
    <scope>NUCLEOTIDE SEQUENCE</scope>
    <source>
        <strain evidence="6">MK2</strain>
    </source>
</reference>
<evidence type="ECO:0000256" key="1">
    <source>
        <dbReference type="ARBA" id="ARBA00023015"/>
    </source>
</evidence>
<keyword evidence="2" id="KW-0238">DNA-binding</keyword>
<accession>A0A7R8AQG0</accession>
<dbReference type="Pfam" id="PF00172">
    <property type="entry name" value="Zn_clus"/>
    <property type="match status" value="1"/>
</dbReference>
<gene>
    <name evidence="6" type="ORF">APUU_61257S</name>
</gene>
<dbReference type="InterPro" id="IPR036864">
    <property type="entry name" value="Zn2-C6_fun-type_DNA-bd_sf"/>
</dbReference>
<dbReference type="RefSeq" id="XP_041560395.1">
    <property type="nucleotide sequence ID" value="XM_041694579.1"/>
</dbReference>
<dbReference type="CDD" id="cd00067">
    <property type="entry name" value="GAL4"/>
    <property type="match status" value="1"/>
</dbReference>
<evidence type="ECO:0000256" key="4">
    <source>
        <dbReference type="ARBA" id="ARBA00023242"/>
    </source>
</evidence>
<dbReference type="EMBL" id="AP024448">
    <property type="protein sequence ID" value="BCS28209.1"/>
    <property type="molecule type" value="Genomic_DNA"/>
</dbReference>
<name>A0A7R8AQG0_9EURO</name>
<dbReference type="PANTHER" id="PTHR37534:SF9">
    <property type="entry name" value="ZN(II)2CYS6 TRANSCRIPTION FACTOR (EUROFUNG)"/>
    <property type="match status" value="1"/>
</dbReference>
<reference evidence="6" key="1">
    <citation type="submission" date="2021-01" db="EMBL/GenBank/DDBJ databases">
        <authorList>
            <consortium name="Aspergillus puulaauensis MK2 genome sequencing consortium"/>
            <person name="Kazuki M."/>
            <person name="Futagami T."/>
        </authorList>
    </citation>
    <scope>NUCLEOTIDE SEQUENCE</scope>
    <source>
        <strain evidence="6">MK2</strain>
    </source>
</reference>
<proteinExistence type="predicted"/>
<protein>
    <recommendedName>
        <fullName evidence="5">Zn(2)-C6 fungal-type domain-containing protein</fullName>
    </recommendedName>
</protein>
<dbReference type="Gene3D" id="4.10.240.10">
    <property type="entry name" value="Zn(2)-C6 fungal-type DNA-binding domain"/>
    <property type="match status" value="1"/>
</dbReference>
<keyword evidence="3" id="KW-0804">Transcription</keyword>
<dbReference type="AlphaFoldDB" id="A0A7R8AQG0"/>
<keyword evidence="7" id="KW-1185">Reference proteome</keyword>
<sequence length="562" mass="63188">MPPQKPSQPRSRNIKRHHSGCRACRKRGKKCDEAKPICRACIRLSLECIYGLDFQFRSFDTQSFQKPSRTVTCKGPRAGALQKAPLCKAPVTGYDLDVGYLDHFMSHVRHLLPAGPSQLGEQALRSPYLKPAVLCISASNLSMLNTDVQRRTLPNDPRRSVFSPSVNLAHHSQAEKYHQQALSHFRDSKPTDIEEDAPAVLAAYTFLAYYHHASTDHHKFRLAVWDTVRFVSENRDSLTRSKHGAQALQMWYRLCVSHRLGKPPALLLEGEGGSSFGPNRYPDSFDQLYLDCIVGLSADDLIYDILIKTIEIRSRLVVFRCVARSCGASELSTNIGSIAHGILAKLLGKDDTDEERVESGNVFVRGPHLQGLLNIQRERLQVWKSRLRLDQLPGSSPFSTHRDAMNALYSLLCETMFEEFCDEPSSHDVANAVIRILDTLDLSVSSTADIYTFSLSEVLLQLVQVYKSDTVFQYILDTLWPALESKARGYEHSHYPTHLVKRIIARISQHWETGRDVLFAVPAVSDDIGKLNLLDIYHPVDLVVCGSDKGGYFVEKVTLSII</sequence>
<keyword evidence="1" id="KW-0805">Transcription regulation</keyword>
<feature type="domain" description="Zn(2)-C6 fungal-type" evidence="5">
    <location>
        <begin position="20"/>
        <end position="50"/>
    </location>
</feature>
<dbReference type="GO" id="GO:0000981">
    <property type="term" value="F:DNA-binding transcription factor activity, RNA polymerase II-specific"/>
    <property type="evidence" value="ECO:0007669"/>
    <property type="project" value="InterPro"/>
</dbReference>
<evidence type="ECO:0000256" key="2">
    <source>
        <dbReference type="ARBA" id="ARBA00023125"/>
    </source>
</evidence>
<dbReference type="InterPro" id="IPR001138">
    <property type="entry name" value="Zn2Cys6_DnaBD"/>
</dbReference>
<dbReference type="GO" id="GO:0045944">
    <property type="term" value="P:positive regulation of transcription by RNA polymerase II"/>
    <property type="evidence" value="ECO:0007669"/>
    <property type="project" value="TreeGrafter"/>
</dbReference>
<dbReference type="GO" id="GO:0008270">
    <property type="term" value="F:zinc ion binding"/>
    <property type="evidence" value="ECO:0007669"/>
    <property type="project" value="InterPro"/>
</dbReference>
<keyword evidence="4" id="KW-0539">Nucleus</keyword>
<dbReference type="SMART" id="SM00066">
    <property type="entry name" value="GAL4"/>
    <property type="match status" value="1"/>
</dbReference>
<evidence type="ECO:0000313" key="7">
    <source>
        <dbReference type="Proteomes" id="UP000654913"/>
    </source>
</evidence>
<evidence type="ECO:0000256" key="3">
    <source>
        <dbReference type="ARBA" id="ARBA00023163"/>
    </source>
</evidence>
<dbReference type="GO" id="GO:0005634">
    <property type="term" value="C:nucleus"/>
    <property type="evidence" value="ECO:0007669"/>
    <property type="project" value="TreeGrafter"/>
</dbReference>
<dbReference type="PANTHER" id="PTHR37534">
    <property type="entry name" value="TRANSCRIPTIONAL ACTIVATOR PROTEIN UGA3"/>
    <property type="match status" value="1"/>
</dbReference>
<dbReference type="OrthoDB" id="4150114at2759"/>
<dbReference type="SUPFAM" id="SSF57701">
    <property type="entry name" value="Zn2/Cys6 DNA-binding domain"/>
    <property type="match status" value="1"/>
</dbReference>
<organism evidence="6 7">
    <name type="scientific">Aspergillus puulaauensis</name>
    <dbReference type="NCBI Taxonomy" id="1220207"/>
    <lineage>
        <taxon>Eukaryota</taxon>
        <taxon>Fungi</taxon>
        <taxon>Dikarya</taxon>
        <taxon>Ascomycota</taxon>
        <taxon>Pezizomycotina</taxon>
        <taxon>Eurotiomycetes</taxon>
        <taxon>Eurotiomycetidae</taxon>
        <taxon>Eurotiales</taxon>
        <taxon>Aspergillaceae</taxon>
        <taxon>Aspergillus</taxon>
    </lineage>
</organism>
<evidence type="ECO:0000259" key="5">
    <source>
        <dbReference type="PROSITE" id="PS50048"/>
    </source>
</evidence>
<dbReference type="KEGG" id="apuu:APUU_61257S"/>
<dbReference type="GeneID" id="64978206"/>
<dbReference type="PROSITE" id="PS50048">
    <property type="entry name" value="ZN2_CY6_FUNGAL_2"/>
    <property type="match status" value="1"/>
</dbReference>